<gene>
    <name evidence="1" type="ORF">SMTD_LOCUS18927</name>
</gene>
<protein>
    <submittedName>
        <fullName evidence="1">Uncharacterized protein</fullName>
    </submittedName>
</protein>
<evidence type="ECO:0000313" key="2">
    <source>
        <dbReference type="Proteomes" id="UP000269396"/>
    </source>
</evidence>
<organism evidence="1 2">
    <name type="scientific">Schistosoma mattheei</name>
    <dbReference type="NCBI Taxonomy" id="31246"/>
    <lineage>
        <taxon>Eukaryota</taxon>
        <taxon>Metazoa</taxon>
        <taxon>Spiralia</taxon>
        <taxon>Lophotrochozoa</taxon>
        <taxon>Platyhelminthes</taxon>
        <taxon>Trematoda</taxon>
        <taxon>Digenea</taxon>
        <taxon>Strigeidida</taxon>
        <taxon>Schistosomatoidea</taxon>
        <taxon>Schistosomatidae</taxon>
        <taxon>Schistosoma</taxon>
    </lineage>
</organism>
<dbReference type="AlphaFoldDB" id="A0A3P8KES6"/>
<dbReference type="Proteomes" id="UP000269396">
    <property type="component" value="Unassembled WGS sequence"/>
</dbReference>
<proteinExistence type="predicted"/>
<sequence>MQICLTEELKSLHSYSETPPNNPHYSPQLNAVSHPAHTVSNQISVIGSKDQTSNSTVVQDDNFVADIELISLTSQRQSIPRYRLRVDPCTAFLGYRNKDFRSARRITRDFSSKYPLPKSSELTTIGYISSYTTNTLNRTTELNSEEDHSEGEDENDDTLSLTTEQIESTLDYFSKQIFFDLFVCPSYQQLDPII</sequence>
<dbReference type="EMBL" id="UZAL01041374">
    <property type="protein sequence ID" value="VDP78389.1"/>
    <property type="molecule type" value="Genomic_DNA"/>
</dbReference>
<evidence type="ECO:0000313" key="1">
    <source>
        <dbReference type="EMBL" id="VDP78389.1"/>
    </source>
</evidence>
<reference evidence="1 2" key="1">
    <citation type="submission" date="2018-11" db="EMBL/GenBank/DDBJ databases">
        <authorList>
            <consortium name="Pathogen Informatics"/>
        </authorList>
    </citation>
    <scope>NUCLEOTIDE SEQUENCE [LARGE SCALE GENOMIC DNA]</scope>
    <source>
        <strain>Denwood</strain>
        <strain evidence="2">Zambia</strain>
    </source>
</reference>
<name>A0A3P8KES6_9TREM</name>
<keyword evidence="2" id="KW-1185">Reference proteome</keyword>
<accession>A0A3P8KES6</accession>